<keyword evidence="3" id="KW-1185">Reference proteome</keyword>
<comment type="caution">
    <text evidence="2">The sequence shown here is derived from an EMBL/GenBank/DDBJ whole genome shotgun (WGS) entry which is preliminary data.</text>
</comment>
<evidence type="ECO:0000313" key="2">
    <source>
        <dbReference type="EMBL" id="ORY89363.1"/>
    </source>
</evidence>
<dbReference type="InterPro" id="IPR001810">
    <property type="entry name" value="F-box_dom"/>
</dbReference>
<evidence type="ECO:0000313" key="3">
    <source>
        <dbReference type="Proteomes" id="UP000193467"/>
    </source>
</evidence>
<proteinExistence type="predicted"/>
<dbReference type="Pfam" id="PF12937">
    <property type="entry name" value="F-box-like"/>
    <property type="match status" value="1"/>
</dbReference>
<dbReference type="Proteomes" id="UP000193467">
    <property type="component" value="Unassembled WGS sequence"/>
</dbReference>
<protein>
    <recommendedName>
        <fullName evidence="1">F-box domain-containing protein</fullName>
    </recommendedName>
</protein>
<reference evidence="2 3" key="1">
    <citation type="submission" date="2016-07" db="EMBL/GenBank/DDBJ databases">
        <title>Pervasive Adenine N6-methylation of Active Genes in Fungi.</title>
        <authorList>
            <consortium name="DOE Joint Genome Institute"/>
            <person name="Mondo S.J."/>
            <person name="Dannebaum R.O."/>
            <person name="Kuo R.C."/>
            <person name="Labutti K."/>
            <person name="Haridas S."/>
            <person name="Kuo A."/>
            <person name="Salamov A."/>
            <person name="Ahrendt S.R."/>
            <person name="Lipzen A."/>
            <person name="Sullivan W."/>
            <person name="Andreopoulos W.B."/>
            <person name="Clum A."/>
            <person name="Lindquist E."/>
            <person name="Daum C."/>
            <person name="Ramamoorthy G.K."/>
            <person name="Gryganskyi A."/>
            <person name="Culley D."/>
            <person name="Magnuson J.K."/>
            <person name="James T.Y."/>
            <person name="O'Malley M.A."/>
            <person name="Stajich J.E."/>
            <person name="Spatafora J.W."/>
            <person name="Visel A."/>
            <person name="Grigoriev I.V."/>
        </authorList>
    </citation>
    <scope>NUCLEOTIDE SEQUENCE [LARGE SCALE GENOMIC DNA]</scope>
    <source>
        <strain evidence="2 3">62-1032</strain>
    </source>
</reference>
<evidence type="ECO:0000259" key="1">
    <source>
        <dbReference type="Pfam" id="PF12937"/>
    </source>
</evidence>
<gene>
    <name evidence="2" type="ORF">BCR35DRAFT_175260</name>
</gene>
<feature type="domain" description="F-box" evidence="1">
    <location>
        <begin position="4"/>
        <end position="48"/>
    </location>
</feature>
<dbReference type="EMBL" id="MCGR01000006">
    <property type="protein sequence ID" value="ORY89363.1"/>
    <property type="molecule type" value="Genomic_DNA"/>
</dbReference>
<dbReference type="Gene3D" id="3.80.10.10">
    <property type="entry name" value="Ribonuclease Inhibitor"/>
    <property type="match status" value="1"/>
</dbReference>
<organism evidence="2 3">
    <name type="scientific">Leucosporidium creatinivorum</name>
    <dbReference type="NCBI Taxonomy" id="106004"/>
    <lineage>
        <taxon>Eukaryota</taxon>
        <taxon>Fungi</taxon>
        <taxon>Dikarya</taxon>
        <taxon>Basidiomycota</taxon>
        <taxon>Pucciniomycotina</taxon>
        <taxon>Microbotryomycetes</taxon>
        <taxon>Leucosporidiales</taxon>
        <taxon>Leucosporidium</taxon>
    </lineage>
</organism>
<dbReference type="InterPro" id="IPR032675">
    <property type="entry name" value="LRR_dom_sf"/>
</dbReference>
<name>A0A1Y2FZ13_9BASI</name>
<dbReference type="InParanoid" id="A0A1Y2FZ13"/>
<dbReference type="AlphaFoldDB" id="A0A1Y2FZ13"/>
<sequence>MAPALPAEIIRRILELTENSRQTLCHAALVARSWRSEAQAVLWSRVRLDRADTARLFIDSPATQRWLSQGVRKVHVLAIIASKAQKKYINPKLAGQILDVCRGLTTLTLFSIKGQNGSLLYHPSLYNLKKVYSHLDPGTPRSSPKSPRLGRTPWTSPFYRLITSPRESRSFVLSSSVRRRP</sequence>
<accession>A0A1Y2FZ13</accession>